<dbReference type="SUPFAM" id="SSF51735">
    <property type="entry name" value="NAD(P)-binding Rossmann-fold domains"/>
    <property type="match status" value="1"/>
</dbReference>
<name>A0A6N7KZV7_9ACTN</name>
<evidence type="ECO:0000256" key="1">
    <source>
        <dbReference type="SAM" id="MobiDB-lite"/>
    </source>
</evidence>
<dbReference type="InterPro" id="IPR001509">
    <property type="entry name" value="Epimerase_deHydtase"/>
</dbReference>
<dbReference type="EMBL" id="WBOF01000001">
    <property type="protein sequence ID" value="MQS15514.1"/>
    <property type="molecule type" value="Genomic_DNA"/>
</dbReference>
<accession>A0A6N7KZV7</accession>
<feature type="region of interest" description="Disordered" evidence="1">
    <location>
        <begin position="22"/>
        <end position="64"/>
    </location>
</feature>
<organism evidence="3 4">
    <name type="scientific">Streptomyces kaniharaensis</name>
    <dbReference type="NCBI Taxonomy" id="212423"/>
    <lineage>
        <taxon>Bacteria</taxon>
        <taxon>Bacillati</taxon>
        <taxon>Actinomycetota</taxon>
        <taxon>Actinomycetes</taxon>
        <taxon>Kitasatosporales</taxon>
        <taxon>Streptomycetaceae</taxon>
        <taxon>Streptomyces</taxon>
    </lineage>
</organism>
<dbReference type="Pfam" id="PF01370">
    <property type="entry name" value="Epimerase"/>
    <property type="match status" value="1"/>
</dbReference>
<dbReference type="AlphaFoldDB" id="A0A6N7KZV7"/>
<sequence>MFVAGGSGVLGRRLVAQLVARGHHVTATTRPAGPRTAEHPEGRRPFRRGGTSRRRGGRSRACRRRWRRGRWPAWNGWHPG</sequence>
<evidence type="ECO:0000259" key="2">
    <source>
        <dbReference type="Pfam" id="PF01370"/>
    </source>
</evidence>
<protein>
    <recommendedName>
        <fullName evidence="2">NAD-dependent epimerase/dehydratase domain-containing protein</fullName>
    </recommendedName>
</protein>
<feature type="compositionally biased region" description="Basic residues" evidence="1">
    <location>
        <begin position="45"/>
        <end position="64"/>
    </location>
</feature>
<reference evidence="3 4" key="1">
    <citation type="submission" date="2019-09" db="EMBL/GenBank/DDBJ databases">
        <title>Genome Sequences of Streptomyces kaniharaensis ATCC 21070.</title>
        <authorList>
            <person name="Zhu W."/>
            <person name="De Crecy-Lagard V."/>
            <person name="Richards N.G."/>
        </authorList>
    </citation>
    <scope>NUCLEOTIDE SEQUENCE [LARGE SCALE GENOMIC DNA]</scope>
    <source>
        <strain evidence="3 4">SF-557</strain>
    </source>
</reference>
<dbReference type="Proteomes" id="UP000450000">
    <property type="component" value="Unassembled WGS sequence"/>
</dbReference>
<feature type="domain" description="NAD-dependent epimerase/dehydratase" evidence="2">
    <location>
        <begin position="1"/>
        <end position="40"/>
    </location>
</feature>
<proteinExistence type="predicted"/>
<gene>
    <name evidence="3" type="ORF">F7Q99_25395</name>
</gene>
<dbReference type="Gene3D" id="3.40.50.720">
    <property type="entry name" value="NAD(P)-binding Rossmann-like Domain"/>
    <property type="match status" value="1"/>
</dbReference>
<dbReference type="InterPro" id="IPR036291">
    <property type="entry name" value="NAD(P)-bd_dom_sf"/>
</dbReference>
<keyword evidence="4" id="KW-1185">Reference proteome</keyword>
<comment type="caution">
    <text evidence="3">The sequence shown here is derived from an EMBL/GenBank/DDBJ whole genome shotgun (WGS) entry which is preliminary data.</text>
</comment>
<feature type="compositionally biased region" description="Low complexity" evidence="1">
    <location>
        <begin position="26"/>
        <end position="35"/>
    </location>
</feature>
<evidence type="ECO:0000313" key="4">
    <source>
        <dbReference type="Proteomes" id="UP000450000"/>
    </source>
</evidence>
<evidence type="ECO:0000313" key="3">
    <source>
        <dbReference type="EMBL" id="MQS15514.1"/>
    </source>
</evidence>